<proteinExistence type="predicted"/>
<gene>
    <name evidence="2" type="ORF">IPV69_17300</name>
</gene>
<organism evidence="2 3">
    <name type="scientific">Humisphaera borealis</name>
    <dbReference type="NCBI Taxonomy" id="2807512"/>
    <lineage>
        <taxon>Bacteria</taxon>
        <taxon>Pseudomonadati</taxon>
        <taxon>Planctomycetota</taxon>
        <taxon>Phycisphaerae</taxon>
        <taxon>Tepidisphaerales</taxon>
        <taxon>Tepidisphaeraceae</taxon>
        <taxon>Humisphaera</taxon>
    </lineage>
</organism>
<accession>A0A7M2WRW8</accession>
<name>A0A7M2WRW8_9BACT</name>
<keyword evidence="3" id="KW-1185">Reference proteome</keyword>
<feature type="chain" id="PRO_5034493898" evidence="1">
    <location>
        <begin position="20"/>
        <end position="359"/>
    </location>
</feature>
<feature type="signal peptide" evidence="1">
    <location>
        <begin position="1"/>
        <end position="19"/>
    </location>
</feature>
<sequence>MDRLLVILFCLLYCASAVAAEAPIRVEPGDDLLRPRFVTIAPAGGAGEGGQLRLARLDDKTGEPGPAVFGTVQRTGETIAFQPEFHLSPGGRYRATLTIAGKPPISIDYTAPAAPDEKPATVERVYPTSDKLPANLLKFYVYFSQPMRQSDKIFDRMHILNEKGQAVHDPWRRFQQWSEDGKRLTLWIHPGRVKQGVNLREEFGPVLMPGQKFTLKLEATLEDLSGKPMAAAFEKTFTATAEDRERIAVEAWQLTAIRAGSRDPLKVTFPKPLDHALLSRLLTVGDAAGRAIDGKVDVGEGESSWAFTPASPWNGEGYQLVADELLEDLAGNTPVRVFDAEMGKAGSSPVTRRAFEPRP</sequence>
<dbReference type="EMBL" id="CP063458">
    <property type="protein sequence ID" value="QOV88014.1"/>
    <property type="molecule type" value="Genomic_DNA"/>
</dbReference>
<evidence type="ECO:0000313" key="2">
    <source>
        <dbReference type="EMBL" id="QOV88014.1"/>
    </source>
</evidence>
<evidence type="ECO:0000313" key="3">
    <source>
        <dbReference type="Proteomes" id="UP000593765"/>
    </source>
</evidence>
<dbReference type="Proteomes" id="UP000593765">
    <property type="component" value="Chromosome"/>
</dbReference>
<dbReference type="RefSeq" id="WP_206290977.1">
    <property type="nucleotide sequence ID" value="NZ_CP063458.1"/>
</dbReference>
<dbReference type="AlphaFoldDB" id="A0A7M2WRW8"/>
<evidence type="ECO:0000256" key="1">
    <source>
        <dbReference type="SAM" id="SignalP"/>
    </source>
</evidence>
<protein>
    <submittedName>
        <fullName evidence="2">Uncharacterized protein</fullName>
    </submittedName>
</protein>
<dbReference type="KEGG" id="hbs:IPV69_17300"/>
<reference evidence="2 3" key="1">
    <citation type="submission" date="2020-10" db="EMBL/GenBank/DDBJ databases">
        <title>Wide distribution of Phycisphaera-like planctomycetes from WD2101 soil group in peatlands and genome analysis of the first cultivated representative.</title>
        <authorList>
            <person name="Dedysh S.N."/>
            <person name="Beletsky A.V."/>
            <person name="Ivanova A."/>
            <person name="Kulichevskaya I.S."/>
            <person name="Suzina N.E."/>
            <person name="Philippov D.A."/>
            <person name="Rakitin A.L."/>
            <person name="Mardanov A.V."/>
            <person name="Ravin N.V."/>
        </authorList>
    </citation>
    <scope>NUCLEOTIDE SEQUENCE [LARGE SCALE GENOMIC DNA]</scope>
    <source>
        <strain evidence="2 3">M1803</strain>
    </source>
</reference>
<keyword evidence="1" id="KW-0732">Signal</keyword>